<feature type="compositionally biased region" description="Low complexity" evidence="1">
    <location>
        <begin position="57"/>
        <end position="86"/>
    </location>
</feature>
<reference evidence="2" key="1">
    <citation type="submission" date="2020-05" db="EMBL/GenBank/DDBJ databases">
        <authorList>
            <person name="Chiriac C."/>
            <person name="Salcher M."/>
            <person name="Ghai R."/>
            <person name="Kavagutti S V."/>
        </authorList>
    </citation>
    <scope>NUCLEOTIDE SEQUENCE</scope>
</reference>
<organism evidence="2">
    <name type="scientific">freshwater metagenome</name>
    <dbReference type="NCBI Taxonomy" id="449393"/>
    <lineage>
        <taxon>unclassified sequences</taxon>
        <taxon>metagenomes</taxon>
        <taxon>ecological metagenomes</taxon>
    </lineage>
</organism>
<proteinExistence type="predicted"/>
<dbReference type="EMBL" id="CAEZUS010000053">
    <property type="protein sequence ID" value="CAB4607075.1"/>
    <property type="molecule type" value="Genomic_DNA"/>
</dbReference>
<evidence type="ECO:0000256" key="1">
    <source>
        <dbReference type="SAM" id="MobiDB-lite"/>
    </source>
</evidence>
<feature type="compositionally biased region" description="Low complexity" evidence="1">
    <location>
        <begin position="94"/>
        <end position="131"/>
    </location>
</feature>
<feature type="region of interest" description="Disordered" evidence="1">
    <location>
        <begin position="182"/>
        <end position="211"/>
    </location>
</feature>
<feature type="compositionally biased region" description="Gly residues" evidence="1">
    <location>
        <begin position="132"/>
        <end position="146"/>
    </location>
</feature>
<dbReference type="AlphaFoldDB" id="A0A6J6H6X4"/>
<name>A0A6J6H6X4_9ZZZZ</name>
<feature type="region of interest" description="Disordered" evidence="1">
    <location>
        <begin position="56"/>
        <end position="149"/>
    </location>
</feature>
<protein>
    <submittedName>
        <fullName evidence="2">Unannotated protein</fullName>
    </submittedName>
</protein>
<accession>A0A6J6H6X4</accession>
<gene>
    <name evidence="2" type="ORF">UFOPK1852_00464</name>
</gene>
<sequence length="649" mass="67449">MRKLSALIVIILSTSVLTSAEAAAPKPGTTCKTLKQKVTSGGLVYTCVKSGSKKVWSKGVKVAVKPTPSATPSATPTPSPTNSATPTPSPTPSPTNSATPTPSPTNSATPSPSPTTSVTPTPSPTTSPTSGSGSGSGGGSGNGGNSNSGNSKVVEGYLCDANGPASAKDSKGVLLYCTKGGDGKSSWRAEQQNSGGSGNGSGSSGNSSQQTSYVLGKLGTSCTKNGEIGWNGNVVAACKGGIVKYAMQADVPATPAGGYSSRPAWYPTLTQVMMPPMTAEPTCSPSTIKFTKPVIPLDKLAPTIPYGMMVGDHVTPIDHAYLGVKTLAIPMASRTADDYVPVTAPADGVITEFGNLGSPTSYRVVINHGCNVFTVYMVLNKGTGLLADAYSKLAPNGYAYVNIPIKAGEEFGRQRDNMLDFNVFDGTKFLSGFSNVYSYLTGDTSKPYTVDYLPFFTDDIRSAMESALQRTSSPRVGKIDQDVVGAAAGNWFLAGTNGYGGNPNSLYENATSQVMGGGMTSTKNFYAWSHLAIAHHEVDIDKWILSTGWYKDSNGDSTQFMLVVGSGQPTPDKLTSSSGSVTYDLAQVTYINPPGTPDRVEGSSEPRPVGYTITAGTLLAKVTLQVNSDNSLSLEFGSTFTDAKRTYNR</sequence>
<evidence type="ECO:0000313" key="2">
    <source>
        <dbReference type="EMBL" id="CAB4607075.1"/>
    </source>
</evidence>